<evidence type="ECO:0000256" key="3">
    <source>
        <dbReference type="ARBA" id="ARBA00022679"/>
    </source>
</evidence>
<evidence type="ECO:0000256" key="6">
    <source>
        <dbReference type="ARBA" id="ARBA00022786"/>
    </source>
</evidence>
<feature type="domain" description="RING-type" evidence="10">
    <location>
        <begin position="71"/>
        <end position="112"/>
    </location>
</feature>
<keyword evidence="7" id="KW-0862">Zinc</keyword>
<dbReference type="RefSeq" id="XP_031332541.1">
    <property type="nucleotide sequence ID" value="XM_031476681.1"/>
</dbReference>
<dbReference type="InterPro" id="IPR013083">
    <property type="entry name" value="Znf_RING/FYVE/PHD"/>
</dbReference>
<dbReference type="PANTHER" id="PTHR45931:SF16">
    <property type="entry name" value="RING_U-BOX SUPERFAMILY PROTEIN"/>
    <property type="match status" value="1"/>
</dbReference>
<dbReference type="GO" id="GO:0006511">
    <property type="term" value="P:ubiquitin-dependent protein catabolic process"/>
    <property type="evidence" value="ECO:0007669"/>
    <property type="project" value="TreeGrafter"/>
</dbReference>
<evidence type="ECO:0000313" key="11">
    <source>
        <dbReference type="EMBL" id="JAV58460.1"/>
    </source>
</evidence>
<accession>A0A1Y1KE25</accession>
<proteinExistence type="inferred from homology"/>
<evidence type="ECO:0000256" key="5">
    <source>
        <dbReference type="ARBA" id="ARBA00022771"/>
    </source>
</evidence>
<dbReference type="GO" id="GO:0005634">
    <property type="term" value="C:nucleus"/>
    <property type="evidence" value="ECO:0007669"/>
    <property type="project" value="TreeGrafter"/>
</dbReference>
<dbReference type="OrthoDB" id="21204at2759"/>
<dbReference type="InterPro" id="IPR051834">
    <property type="entry name" value="RING_finger_E3_ligase"/>
</dbReference>
<evidence type="ECO:0000256" key="2">
    <source>
        <dbReference type="ARBA" id="ARBA00012483"/>
    </source>
</evidence>
<dbReference type="CDD" id="cd16669">
    <property type="entry name" value="RING-H2_RNF181"/>
    <property type="match status" value="1"/>
</dbReference>
<evidence type="ECO:0000256" key="8">
    <source>
        <dbReference type="ARBA" id="ARBA00038197"/>
    </source>
</evidence>
<comment type="catalytic activity">
    <reaction evidence="1">
        <text>S-ubiquitinyl-[E2 ubiquitin-conjugating enzyme]-L-cysteine + [acceptor protein]-L-lysine = [E2 ubiquitin-conjugating enzyme]-L-cysteine + N(6)-ubiquitinyl-[acceptor protein]-L-lysine.</text>
        <dbReference type="EC" id="2.3.2.27"/>
    </reaction>
</comment>
<evidence type="ECO:0000259" key="10">
    <source>
        <dbReference type="PROSITE" id="PS50089"/>
    </source>
</evidence>
<dbReference type="EMBL" id="GEZM01087814">
    <property type="protein sequence ID" value="JAV58460.1"/>
    <property type="molecule type" value="Transcribed_RNA"/>
</dbReference>
<name>A0A1Y1KE25_PHOPY</name>
<evidence type="ECO:0000256" key="4">
    <source>
        <dbReference type="ARBA" id="ARBA00022723"/>
    </source>
</evidence>
<evidence type="ECO:0000256" key="9">
    <source>
        <dbReference type="PROSITE-ProRule" id="PRU00175"/>
    </source>
</evidence>
<evidence type="ECO:0000256" key="7">
    <source>
        <dbReference type="ARBA" id="ARBA00022833"/>
    </source>
</evidence>
<keyword evidence="6" id="KW-0833">Ubl conjugation pathway</keyword>
<dbReference type="InterPro" id="IPR001841">
    <property type="entry name" value="Znf_RING"/>
</dbReference>
<keyword evidence="4" id="KW-0479">Metal-binding</keyword>
<keyword evidence="5 9" id="KW-0863">Zinc-finger</keyword>
<dbReference type="Gene3D" id="3.30.40.10">
    <property type="entry name" value="Zinc/RING finger domain, C3HC4 (zinc finger)"/>
    <property type="match status" value="1"/>
</dbReference>
<dbReference type="EC" id="2.3.2.27" evidence="2"/>
<dbReference type="GO" id="GO:0008270">
    <property type="term" value="F:zinc ion binding"/>
    <property type="evidence" value="ECO:0007669"/>
    <property type="project" value="UniProtKB-KW"/>
</dbReference>
<evidence type="ECO:0000256" key="1">
    <source>
        <dbReference type="ARBA" id="ARBA00000900"/>
    </source>
</evidence>
<dbReference type="GO" id="GO:0016567">
    <property type="term" value="P:protein ubiquitination"/>
    <property type="evidence" value="ECO:0007669"/>
    <property type="project" value="UniProtKB-ARBA"/>
</dbReference>
<dbReference type="PANTHER" id="PTHR45931">
    <property type="entry name" value="SI:CH211-59O9.10"/>
    <property type="match status" value="1"/>
</dbReference>
<dbReference type="PROSITE" id="PS50089">
    <property type="entry name" value="ZF_RING_2"/>
    <property type="match status" value="1"/>
</dbReference>
<dbReference type="FunFam" id="3.30.40.10:FF:000127">
    <property type="entry name" value="E3 ubiquitin-protein ligase RNF181"/>
    <property type="match status" value="1"/>
</dbReference>
<dbReference type="SUPFAM" id="SSF57850">
    <property type="entry name" value="RING/U-box"/>
    <property type="match status" value="1"/>
</dbReference>
<sequence>MVDYFEERGINALEDASARRAHLESQIMRLMADFNLFEELGMPNQLAPPASKEVVNNLAEEKVTKDDGGKCDICLKEYEAEELIKIMPCKHRFHSECIHAWLSKTNSCPLCRHELPTDDKFYEDYRKEKKRAKERDADIANLHNSMFS</sequence>
<keyword evidence="3" id="KW-0808">Transferase</keyword>
<dbReference type="SMART" id="SM00184">
    <property type="entry name" value="RING"/>
    <property type="match status" value="1"/>
</dbReference>
<organism evidence="11">
    <name type="scientific">Photinus pyralis</name>
    <name type="common">Common eastern firefly</name>
    <name type="synonym">Lampyris pyralis</name>
    <dbReference type="NCBI Taxonomy" id="7054"/>
    <lineage>
        <taxon>Eukaryota</taxon>
        <taxon>Metazoa</taxon>
        <taxon>Ecdysozoa</taxon>
        <taxon>Arthropoda</taxon>
        <taxon>Hexapoda</taxon>
        <taxon>Insecta</taxon>
        <taxon>Pterygota</taxon>
        <taxon>Neoptera</taxon>
        <taxon>Endopterygota</taxon>
        <taxon>Coleoptera</taxon>
        <taxon>Polyphaga</taxon>
        <taxon>Elateriformia</taxon>
        <taxon>Elateroidea</taxon>
        <taxon>Lampyridae</taxon>
        <taxon>Lampyrinae</taxon>
        <taxon>Photinus</taxon>
    </lineage>
</organism>
<dbReference type="AlphaFoldDB" id="A0A1Y1KE25"/>
<protein>
    <recommendedName>
        <fullName evidence="2">RING-type E3 ubiquitin transferase</fullName>
        <ecNumber evidence="2">2.3.2.27</ecNumber>
    </recommendedName>
</protein>
<dbReference type="GeneID" id="116162915"/>
<dbReference type="GO" id="GO:0061630">
    <property type="term" value="F:ubiquitin protein ligase activity"/>
    <property type="evidence" value="ECO:0007669"/>
    <property type="project" value="UniProtKB-EC"/>
</dbReference>
<reference evidence="11" key="1">
    <citation type="journal article" date="2016" name="Sci. Rep.">
        <title>Molecular characterization of firefly nuptial gifts: a multi-omics approach sheds light on postcopulatory sexual selection.</title>
        <authorList>
            <person name="Al-Wathiqui N."/>
            <person name="Fallon T.R."/>
            <person name="South A."/>
            <person name="Weng J.K."/>
            <person name="Lewis S.M."/>
        </authorList>
    </citation>
    <scope>NUCLEOTIDE SEQUENCE</scope>
</reference>
<comment type="similarity">
    <text evidence="8">Belongs to the RNF181 family.</text>
</comment>
<dbReference type="Pfam" id="PF13639">
    <property type="entry name" value="zf-RING_2"/>
    <property type="match status" value="1"/>
</dbReference>
<dbReference type="KEGG" id="ppyr:116162915"/>